<organism evidence="2 3">
    <name type="scientific">Meloidogyne enterolobii</name>
    <name type="common">Root-knot nematode worm</name>
    <name type="synonym">Meloidogyne mayaguensis</name>
    <dbReference type="NCBI Taxonomy" id="390850"/>
    <lineage>
        <taxon>Eukaryota</taxon>
        <taxon>Metazoa</taxon>
        <taxon>Ecdysozoa</taxon>
        <taxon>Nematoda</taxon>
        <taxon>Chromadorea</taxon>
        <taxon>Rhabditida</taxon>
        <taxon>Tylenchina</taxon>
        <taxon>Tylenchomorpha</taxon>
        <taxon>Tylenchoidea</taxon>
        <taxon>Meloidogynidae</taxon>
        <taxon>Meloidogyninae</taxon>
        <taxon>Meloidogyne</taxon>
    </lineage>
</organism>
<dbReference type="Proteomes" id="UP000580250">
    <property type="component" value="Unassembled WGS sequence"/>
</dbReference>
<protein>
    <submittedName>
        <fullName evidence="2">Uncharacterized protein</fullName>
    </submittedName>
</protein>
<evidence type="ECO:0000256" key="1">
    <source>
        <dbReference type="SAM" id="Phobius"/>
    </source>
</evidence>
<gene>
    <name evidence="2" type="ORF">MENT_LOCUS23585</name>
</gene>
<dbReference type="EMBL" id="CAJEWN010000194">
    <property type="protein sequence ID" value="CAD2172049.1"/>
    <property type="molecule type" value="Genomic_DNA"/>
</dbReference>
<keyword evidence="1" id="KW-0812">Transmembrane</keyword>
<comment type="caution">
    <text evidence="2">The sequence shown here is derived from an EMBL/GenBank/DDBJ whole genome shotgun (WGS) entry which is preliminary data.</text>
</comment>
<sequence length="78" mass="9797">MGTWLHDFYIYGNPLHHLWLFRWNFIQFPQTMLIWLIMFLSTLIFPFYLFNFKTTSFINFGYLFLFIVYIKLAYFIFL</sequence>
<dbReference type="AlphaFoldDB" id="A0A6V7VAS6"/>
<feature type="transmembrane region" description="Helical" evidence="1">
    <location>
        <begin position="32"/>
        <end position="50"/>
    </location>
</feature>
<feature type="transmembrane region" description="Helical" evidence="1">
    <location>
        <begin position="57"/>
        <end position="77"/>
    </location>
</feature>
<dbReference type="OrthoDB" id="5870512at2759"/>
<name>A0A6V7VAS6_MELEN</name>
<evidence type="ECO:0000313" key="3">
    <source>
        <dbReference type="Proteomes" id="UP000580250"/>
    </source>
</evidence>
<accession>A0A6V7VAS6</accession>
<reference evidence="2 3" key="1">
    <citation type="submission" date="2020-08" db="EMBL/GenBank/DDBJ databases">
        <authorList>
            <person name="Koutsovoulos G."/>
            <person name="Danchin GJ E."/>
        </authorList>
    </citation>
    <scope>NUCLEOTIDE SEQUENCE [LARGE SCALE GENOMIC DNA]</scope>
</reference>
<evidence type="ECO:0000313" key="2">
    <source>
        <dbReference type="EMBL" id="CAD2172049.1"/>
    </source>
</evidence>
<keyword evidence="1" id="KW-1133">Transmembrane helix</keyword>
<proteinExistence type="predicted"/>
<keyword evidence="1" id="KW-0472">Membrane</keyword>